<comment type="caution">
    <text evidence="3">The sequence shown here is derived from an EMBL/GenBank/DDBJ whole genome shotgun (WGS) entry which is preliminary data.</text>
</comment>
<dbReference type="SUPFAM" id="SSF51735">
    <property type="entry name" value="NAD(P)-binding Rossmann-fold domains"/>
    <property type="match status" value="1"/>
</dbReference>
<keyword evidence="2" id="KW-0560">Oxidoreductase</keyword>
<keyword evidence="4" id="KW-1185">Reference proteome</keyword>
<proteinExistence type="inferred from homology"/>
<reference evidence="3" key="1">
    <citation type="submission" date="2021-07" db="EMBL/GenBank/DDBJ databases">
        <authorList>
            <person name="Branca A.L. A."/>
        </authorList>
    </citation>
    <scope>NUCLEOTIDE SEQUENCE</scope>
</reference>
<dbReference type="Proteomes" id="UP001154252">
    <property type="component" value="Unassembled WGS sequence"/>
</dbReference>
<sequence>MGMDFIFVNVQKPRDALQLAKEPEFRSHVTRYQWKQARRDRHLRTRLLLGAAQLGVAQDVKATEVQNRPGFDSFTPAPALISPQIGGLRVDPFKSYPISVQPWTPLLVDHYLMNMAVDIPELDLPGTPGLLRTSWFPLVMTEPALFSVIILIAASHYASLQSNPSGMKIDLLSLRYEAILSINRCLEVQQPGTVHDALIGAIAKMASYEAMFGSLENYGIHMQGLARVISLRGGLTTLGLNGLLHRIVIWIDRNAAFLHGSALTFVSVLPLNYHEPSSSLPTFNIEMFLTGKVALVTGGVKNLGAQSALELAGEGANLALHYHSSGGEKNAGSLVATLKEKNPSIKVSFYQGDLTSAAAVAKLFQDVVRDFGHVDIVVNTVGKVLKKPITEISEEEYDTMFAVNSKTAFFILKEAAAHVTDGGKIITIVTALLGAFTGYYTSYAGSKAPVEHFTRGVCKELQSRSISVNNVAPGPMDTPFFYPQESPEAVEFHKANGMGNRLTMVKDIAPIIRFLCTDGAWITGQTIFANGGYTTLLSSFYNHVKANTVNASNITSLDIQNATYCAACDGASVCTGTQPARCNRIFRDLSTDPAHCSSCAALPAWALDRHVDLVPVQIW</sequence>
<dbReference type="PRINTS" id="PR00080">
    <property type="entry name" value="SDRFAMILY"/>
</dbReference>
<gene>
    <name evidence="3" type="ORF">PEGY_LOCUS2793</name>
</gene>
<comment type="similarity">
    <text evidence="1">Belongs to the short-chain dehydrogenases/reductases (SDR) family.</text>
</comment>
<evidence type="ECO:0000256" key="1">
    <source>
        <dbReference type="ARBA" id="ARBA00006484"/>
    </source>
</evidence>
<name>A0A9W4K5I3_9EURO</name>
<dbReference type="OrthoDB" id="47007at2759"/>
<accession>A0A9W4K5I3</accession>
<dbReference type="NCBIfam" id="NF009385">
    <property type="entry name" value="PRK12744.1"/>
    <property type="match status" value="1"/>
</dbReference>
<dbReference type="Pfam" id="PF11951">
    <property type="entry name" value="Fungal_trans_2"/>
    <property type="match status" value="1"/>
</dbReference>
<dbReference type="PRINTS" id="PR00081">
    <property type="entry name" value="GDHRDH"/>
</dbReference>
<dbReference type="InterPro" id="IPR036291">
    <property type="entry name" value="NAD(P)-bd_dom_sf"/>
</dbReference>
<dbReference type="PANTHER" id="PTHR48107:SF7">
    <property type="entry name" value="RE15974P"/>
    <property type="match status" value="1"/>
</dbReference>
<protein>
    <submittedName>
        <fullName evidence="3">Uncharacterized protein</fullName>
    </submittedName>
</protein>
<evidence type="ECO:0000313" key="3">
    <source>
        <dbReference type="EMBL" id="CAG8891160.1"/>
    </source>
</evidence>
<dbReference type="PANTHER" id="PTHR48107">
    <property type="entry name" value="NADPH-DEPENDENT ALDEHYDE REDUCTASE-LIKE PROTEIN, CHLOROPLASTIC-RELATED"/>
    <property type="match status" value="1"/>
</dbReference>
<dbReference type="EMBL" id="CAJVRC010000843">
    <property type="protein sequence ID" value="CAG8891160.1"/>
    <property type="molecule type" value="Genomic_DNA"/>
</dbReference>
<dbReference type="AlphaFoldDB" id="A0A9W4K5I3"/>
<organism evidence="3 4">
    <name type="scientific">Penicillium egyptiacum</name>
    <dbReference type="NCBI Taxonomy" id="1303716"/>
    <lineage>
        <taxon>Eukaryota</taxon>
        <taxon>Fungi</taxon>
        <taxon>Dikarya</taxon>
        <taxon>Ascomycota</taxon>
        <taxon>Pezizomycotina</taxon>
        <taxon>Eurotiomycetes</taxon>
        <taxon>Eurotiomycetidae</taxon>
        <taxon>Eurotiales</taxon>
        <taxon>Aspergillaceae</taxon>
        <taxon>Penicillium</taxon>
    </lineage>
</organism>
<evidence type="ECO:0000313" key="4">
    <source>
        <dbReference type="Proteomes" id="UP001154252"/>
    </source>
</evidence>
<dbReference type="InterPro" id="IPR021858">
    <property type="entry name" value="Fun_TF"/>
</dbReference>
<dbReference type="GO" id="GO:0016614">
    <property type="term" value="F:oxidoreductase activity, acting on CH-OH group of donors"/>
    <property type="evidence" value="ECO:0007669"/>
    <property type="project" value="UniProtKB-ARBA"/>
</dbReference>
<dbReference type="Gene3D" id="3.40.50.720">
    <property type="entry name" value="NAD(P)-binding Rossmann-like Domain"/>
    <property type="match status" value="1"/>
</dbReference>
<dbReference type="Pfam" id="PF13561">
    <property type="entry name" value="adh_short_C2"/>
    <property type="match status" value="1"/>
</dbReference>
<evidence type="ECO:0000256" key="2">
    <source>
        <dbReference type="ARBA" id="ARBA00023002"/>
    </source>
</evidence>
<dbReference type="CDD" id="cd05362">
    <property type="entry name" value="THN_reductase-like_SDR_c"/>
    <property type="match status" value="1"/>
</dbReference>
<dbReference type="InterPro" id="IPR002347">
    <property type="entry name" value="SDR_fam"/>
</dbReference>